<sequence length="263" mass="27775">MYFFDTPSENRMPTHDLLSQRTIVITGAATGIGQAFALGCAAQGANVVAADMNPADETVAAIEAAGGQALAVRVDVSDDASCRAMAEAALARFGRIDGLVNNAAYFREVKLTPFEELDPGQWERIFAVNVKGVWQCCKAVMPALRERGGGSIVNIASVVAVAGQPGYLHYVATKGAVLAMTKGLAKECGAAGVRVNVIAPGFVITDATRNRPVEWQQSFLKARAISREQRPDDLVGTALYLLSDLAGFVSGQTIVVDGGHIMY</sequence>
<keyword evidence="4" id="KW-1185">Reference proteome</keyword>
<dbReference type="AlphaFoldDB" id="A0A0K8NVR5"/>
<evidence type="ECO:0000313" key="4">
    <source>
        <dbReference type="Proteomes" id="UP000037660"/>
    </source>
</evidence>
<dbReference type="Pfam" id="PF13561">
    <property type="entry name" value="adh_short_C2"/>
    <property type="match status" value="1"/>
</dbReference>
<dbReference type="EC" id="1.1.1.100" evidence="3"/>
<name>A0A0K8NVR5_PISS1</name>
<feature type="domain" description="Ketoreductase" evidence="2">
    <location>
        <begin position="21"/>
        <end position="210"/>
    </location>
</feature>
<dbReference type="SMART" id="SM00822">
    <property type="entry name" value="PKS_KR"/>
    <property type="match status" value="1"/>
</dbReference>
<dbReference type="PANTHER" id="PTHR42760">
    <property type="entry name" value="SHORT-CHAIN DEHYDROGENASES/REDUCTASES FAMILY MEMBER"/>
    <property type="match status" value="1"/>
</dbReference>
<dbReference type="SUPFAM" id="SSF51735">
    <property type="entry name" value="NAD(P)-binding Rossmann-fold domains"/>
    <property type="match status" value="1"/>
</dbReference>
<comment type="caution">
    <text evidence="3">The sequence shown here is derived from an EMBL/GenBank/DDBJ whole genome shotgun (WGS) entry which is preliminary data.</text>
</comment>
<reference evidence="4" key="1">
    <citation type="submission" date="2015-07" db="EMBL/GenBank/DDBJ databases">
        <title>Discovery of a poly(ethylene terephthalate assimilation.</title>
        <authorList>
            <person name="Yoshida S."/>
            <person name="Hiraga K."/>
            <person name="Takehana T."/>
            <person name="Taniguchi I."/>
            <person name="Yamaji H."/>
            <person name="Maeda Y."/>
            <person name="Toyohara K."/>
            <person name="Miyamoto K."/>
            <person name="Kimura Y."/>
            <person name="Oda K."/>
        </authorList>
    </citation>
    <scope>NUCLEOTIDE SEQUENCE [LARGE SCALE GENOMIC DNA]</scope>
    <source>
        <strain evidence="4">NBRC 110686 / TISTR 2288 / 201-F6</strain>
    </source>
</reference>
<dbReference type="Proteomes" id="UP000037660">
    <property type="component" value="Unassembled WGS sequence"/>
</dbReference>
<evidence type="ECO:0000313" key="3">
    <source>
        <dbReference type="EMBL" id="GAP34369.1"/>
    </source>
</evidence>
<dbReference type="NCBIfam" id="NF005559">
    <property type="entry name" value="PRK07231.1"/>
    <property type="match status" value="1"/>
</dbReference>
<dbReference type="CDD" id="cd05233">
    <property type="entry name" value="SDR_c"/>
    <property type="match status" value="1"/>
</dbReference>
<dbReference type="GO" id="GO:0030497">
    <property type="term" value="P:fatty acid elongation"/>
    <property type="evidence" value="ECO:0007669"/>
    <property type="project" value="TreeGrafter"/>
</dbReference>
<comment type="similarity">
    <text evidence="1">Belongs to the short-chain dehydrogenases/reductases (SDR) family.</text>
</comment>
<dbReference type="EMBL" id="BBYR01000007">
    <property type="protein sequence ID" value="GAP34369.1"/>
    <property type="molecule type" value="Genomic_DNA"/>
</dbReference>
<dbReference type="PANTHER" id="PTHR42760:SF40">
    <property type="entry name" value="3-OXOACYL-[ACYL-CARRIER-PROTEIN] REDUCTASE, CHLOROPLASTIC"/>
    <property type="match status" value="1"/>
</dbReference>
<dbReference type="InterPro" id="IPR020904">
    <property type="entry name" value="Sc_DH/Rdtase_CS"/>
</dbReference>
<dbReference type="FunFam" id="3.40.50.720:FF:000084">
    <property type="entry name" value="Short-chain dehydrogenase reductase"/>
    <property type="match status" value="1"/>
</dbReference>
<evidence type="ECO:0000256" key="1">
    <source>
        <dbReference type="ARBA" id="ARBA00006484"/>
    </source>
</evidence>
<dbReference type="PRINTS" id="PR00080">
    <property type="entry name" value="SDRFAMILY"/>
</dbReference>
<gene>
    <name evidence="3" type="ORF">ISF6_4544</name>
</gene>
<dbReference type="InterPro" id="IPR057326">
    <property type="entry name" value="KR_dom"/>
</dbReference>
<dbReference type="STRING" id="1547922.ISF6_4544"/>
<dbReference type="Gene3D" id="3.40.50.720">
    <property type="entry name" value="NAD(P)-binding Rossmann-like Domain"/>
    <property type="match status" value="1"/>
</dbReference>
<accession>A0A0K8NVR5</accession>
<dbReference type="PROSITE" id="PS00061">
    <property type="entry name" value="ADH_SHORT"/>
    <property type="match status" value="1"/>
</dbReference>
<dbReference type="GO" id="GO:0004316">
    <property type="term" value="F:3-oxoacyl-[acyl-carrier-protein] reductase (NADPH) activity"/>
    <property type="evidence" value="ECO:0007669"/>
    <property type="project" value="UniProtKB-EC"/>
</dbReference>
<dbReference type="PRINTS" id="PR00081">
    <property type="entry name" value="GDHRDH"/>
</dbReference>
<keyword evidence="3" id="KW-0560">Oxidoreductase</keyword>
<dbReference type="InterPro" id="IPR036291">
    <property type="entry name" value="NAD(P)-bd_dom_sf"/>
</dbReference>
<proteinExistence type="inferred from homology"/>
<protein>
    <submittedName>
        <fullName evidence="3">3-oxoacyl-ACP reductase</fullName>
        <ecNumber evidence="3">1.1.1.100</ecNumber>
    </submittedName>
</protein>
<reference evidence="3 4" key="2">
    <citation type="journal article" date="2016" name="Science">
        <title>A bacterium that degrades and assimilates poly(ethylene terephthalate).</title>
        <authorList>
            <person name="Yoshida S."/>
            <person name="Hiraga K."/>
            <person name="Takehana T."/>
            <person name="Taniguchi I."/>
            <person name="Yamaji H."/>
            <person name="Maeda Y."/>
            <person name="Toyohara K."/>
            <person name="Miyamoto K."/>
            <person name="Kimura Y."/>
            <person name="Oda K."/>
        </authorList>
    </citation>
    <scope>NUCLEOTIDE SEQUENCE [LARGE SCALE GENOMIC DNA]</scope>
    <source>
        <strain evidence="4">NBRC 110686 / TISTR 2288 / 201-F6</strain>
    </source>
</reference>
<organism evidence="3 4">
    <name type="scientific">Piscinibacter sakaiensis</name>
    <name type="common">Ideonella sakaiensis</name>
    <dbReference type="NCBI Taxonomy" id="1547922"/>
    <lineage>
        <taxon>Bacteria</taxon>
        <taxon>Pseudomonadati</taxon>
        <taxon>Pseudomonadota</taxon>
        <taxon>Betaproteobacteria</taxon>
        <taxon>Burkholderiales</taxon>
        <taxon>Sphaerotilaceae</taxon>
        <taxon>Piscinibacter</taxon>
    </lineage>
</organism>
<evidence type="ECO:0000259" key="2">
    <source>
        <dbReference type="SMART" id="SM00822"/>
    </source>
</evidence>
<dbReference type="InterPro" id="IPR002347">
    <property type="entry name" value="SDR_fam"/>
</dbReference>